<keyword evidence="2" id="KW-0472">Membrane</keyword>
<dbReference type="KEGG" id="cvn:111106603"/>
<organism evidence="4 5">
    <name type="scientific">Crassostrea virginica</name>
    <name type="common">Eastern oyster</name>
    <dbReference type="NCBI Taxonomy" id="6565"/>
    <lineage>
        <taxon>Eukaryota</taxon>
        <taxon>Metazoa</taxon>
        <taxon>Spiralia</taxon>
        <taxon>Lophotrochozoa</taxon>
        <taxon>Mollusca</taxon>
        <taxon>Bivalvia</taxon>
        <taxon>Autobranchia</taxon>
        <taxon>Pteriomorphia</taxon>
        <taxon>Ostreida</taxon>
        <taxon>Ostreoidea</taxon>
        <taxon>Ostreidae</taxon>
        <taxon>Crassostrea</taxon>
    </lineage>
</organism>
<feature type="signal peptide" evidence="3">
    <location>
        <begin position="1"/>
        <end position="21"/>
    </location>
</feature>
<feature type="transmembrane region" description="Helical" evidence="2">
    <location>
        <begin position="214"/>
        <end position="240"/>
    </location>
</feature>
<evidence type="ECO:0000256" key="2">
    <source>
        <dbReference type="SAM" id="Phobius"/>
    </source>
</evidence>
<keyword evidence="2" id="KW-1133">Transmembrane helix</keyword>
<feature type="region of interest" description="Disordered" evidence="1">
    <location>
        <begin position="154"/>
        <end position="174"/>
    </location>
</feature>
<reference evidence="5" key="1">
    <citation type="submission" date="2025-08" db="UniProtKB">
        <authorList>
            <consortium name="RefSeq"/>
        </authorList>
    </citation>
    <scope>IDENTIFICATION</scope>
    <source>
        <tissue evidence="5">Whole sample</tissue>
    </source>
</reference>
<keyword evidence="2" id="KW-0812">Transmembrane</keyword>
<protein>
    <submittedName>
        <fullName evidence="5">Uncharacterized protein LOC111106603</fullName>
    </submittedName>
</protein>
<feature type="region of interest" description="Disordered" evidence="1">
    <location>
        <begin position="367"/>
        <end position="391"/>
    </location>
</feature>
<accession>A0A8B8B1Y0</accession>
<dbReference type="Proteomes" id="UP000694844">
    <property type="component" value="Chromosome 8"/>
</dbReference>
<evidence type="ECO:0000313" key="5">
    <source>
        <dbReference type="RefSeq" id="XP_022297038.1"/>
    </source>
</evidence>
<keyword evidence="3" id="KW-0732">Signal</keyword>
<evidence type="ECO:0000256" key="1">
    <source>
        <dbReference type="SAM" id="MobiDB-lite"/>
    </source>
</evidence>
<dbReference type="RefSeq" id="XP_022297038.1">
    <property type="nucleotide sequence ID" value="XM_022441330.1"/>
</dbReference>
<dbReference type="AlphaFoldDB" id="A0A8B8B1Y0"/>
<dbReference type="PROSITE" id="PS51257">
    <property type="entry name" value="PROKAR_LIPOPROTEIN"/>
    <property type="match status" value="1"/>
</dbReference>
<keyword evidence="4" id="KW-1185">Reference proteome</keyword>
<evidence type="ECO:0000313" key="4">
    <source>
        <dbReference type="Proteomes" id="UP000694844"/>
    </source>
</evidence>
<proteinExistence type="predicted"/>
<evidence type="ECO:0000256" key="3">
    <source>
        <dbReference type="SAM" id="SignalP"/>
    </source>
</evidence>
<name>A0A8B8B1Y0_CRAVI</name>
<gene>
    <name evidence="5" type="primary">LOC111106603</name>
</gene>
<feature type="chain" id="PRO_5034428643" evidence="3">
    <location>
        <begin position="22"/>
        <end position="391"/>
    </location>
</feature>
<dbReference type="GeneID" id="111106603"/>
<sequence length="391" mass="43188">MGFLRVAAMTLICTQLQWAGACYPSQQMECFYEALNAYSKSDISYILKDFKKCDGFCTITNSTQTNHREVSLNVWFKNSSTRISTKESKGTHEINCTFFHKTDDFQSTLLPTQTETSVSTLWVDNTARTSETSKGSSDIGTTSKSEFTPVFTQTNTSVSTEDTSKTSQTQAGSVNVVTKETKTTTSMETSTLNPQNCTCIPQFESKTSCNHASFSGAFVGAVLGGGVLGAVITIIVFVFFHENLSKLFKNYRMTLGGVKNPVYEPEVIQLDDRQISPVTGTGARSDNYNEIIEPTLIEKPSLQQHENSSRKDDVYNHLHENHSHQSKKGDKSDNYDHAVLGTADGSGYGMVSVDRGINDNYCEVDPTNISSSETLRSKESNPYFTLEAQDD</sequence>